<evidence type="ECO:0000313" key="1">
    <source>
        <dbReference type="EMBL" id="MCF5109663.1"/>
    </source>
</evidence>
<reference evidence="1 2" key="1">
    <citation type="submission" date="2019-11" db="EMBL/GenBank/DDBJ databases">
        <title>Epiphytic Pseudomonas syringae from cherry orchards.</title>
        <authorList>
            <person name="Hulin M.T."/>
        </authorList>
    </citation>
    <scope>NUCLEOTIDE SEQUENCE [LARGE SCALE GENOMIC DNA]</scope>
    <source>
        <strain evidence="1 2">PA-6-5B</strain>
    </source>
</reference>
<gene>
    <name evidence="1" type="ORF">GIW56_22800</name>
</gene>
<protein>
    <submittedName>
        <fullName evidence="1">Uncharacterized protein</fullName>
    </submittedName>
</protein>
<keyword evidence="2" id="KW-1185">Reference proteome</keyword>
<name>A0ABS9FD49_9PSED</name>
<dbReference type="Proteomes" id="UP000814003">
    <property type="component" value="Unassembled WGS sequence"/>
</dbReference>
<organism evidence="1 2">
    <name type="scientific">Pseudomonas gessardii</name>
    <dbReference type="NCBI Taxonomy" id="78544"/>
    <lineage>
        <taxon>Bacteria</taxon>
        <taxon>Pseudomonadati</taxon>
        <taxon>Pseudomonadota</taxon>
        <taxon>Gammaproteobacteria</taxon>
        <taxon>Pseudomonadales</taxon>
        <taxon>Pseudomonadaceae</taxon>
        <taxon>Pseudomonas</taxon>
    </lineage>
</organism>
<evidence type="ECO:0000313" key="2">
    <source>
        <dbReference type="Proteomes" id="UP000814003"/>
    </source>
</evidence>
<sequence length="132" mass="15121">MTINQHKAIEQTAQALAKIAGRDYSDIRMTDHYLRRKRRPDPVVAGLVAQADAILRPFLDNIVDLEDECALLRLRIKSCHEEARSVAEYIRAIPGRLPSHLDQEFGAIQFRTWLTQQIEAVPLPYYAKGERP</sequence>
<comment type="caution">
    <text evidence="1">The sequence shown here is derived from an EMBL/GenBank/DDBJ whole genome shotgun (WGS) entry which is preliminary data.</text>
</comment>
<proteinExistence type="predicted"/>
<accession>A0ABS9FD49</accession>
<dbReference type="EMBL" id="WKED01000055">
    <property type="protein sequence ID" value="MCF5109663.1"/>
    <property type="molecule type" value="Genomic_DNA"/>
</dbReference>
<dbReference type="RefSeq" id="WP_236309833.1">
    <property type="nucleotide sequence ID" value="NZ_WKED01000055.1"/>
</dbReference>